<organism evidence="1 2">
    <name type="scientific">Hespellia stercorisuis DSM 15480</name>
    <dbReference type="NCBI Taxonomy" id="1121950"/>
    <lineage>
        <taxon>Bacteria</taxon>
        <taxon>Bacillati</taxon>
        <taxon>Bacillota</taxon>
        <taxon>Clostridia</taxon>
        <taxon>Lachnospirales</taxon>
        <taxon>Lachnospiraceae</taxon>
        <taxon>Hespellia</taxon>
    </lineage>
</organism>
<dbReference type="Proteomes" id="UP000184301">
    <property type="component" value="Unassembled WGS sequence"/>
</dbReference>
<dbReference type="AlphaFoldDB" id="A0A1M6KXT9"/>
<name>A0A1M6KXT9_9FIRM</name>
<keyword evidence="2" id="KW-1185">Reference proteome</keyword>
<dbReference type="Pfam" id="PF20292">
    <property type="entry name" value="MC7"/>
    <property type="match status" value="1"/>
</dbReference>
<dbReference type="InterPro" id="IPR046900">
    <property type="entry name" value="ABC-3C_MC7"/>
</dbReference>
<sequence length="74" mass="8344">MQLPNKLYSYKNSTLAMIPTVLKEVQDNPIAVKDLYLRIKPSLSDATDFLSVMDCLYALNAIDINEKGEVYSCL</sequence>
<reference evidence="1 2" key="1">
    <citation type="submission" date="2016-11" db="EMBL/GenBank/DDBJ databases">
        <authorList>
            <person name="Jaros S."/>
            <person name="Januszkiewicz K."/>
            <person name="Wedrychowicz H."/>
        </authorList>
    </citation>
    <scope>NUCLEOTIDE SEQUENCE [LARGE SCALE GENOMIC DNA]</scope>
    <source>
        <strain evidence="1 2">DSM 15480</strain>
    </source>
</reference>
<dbReference type="EMBL" id="FQZY01000013">
    <property type="protein sequence ID" value="SHJ63821.1"/>
    <property type="molecule type" value="Genomic_DNA"/>
</dbReference>
<evidence type="ECO:0000313" key="1">
    <source>
        <dbReference type="EMBL" id="SHJ63821.1"/>
    </source>
</evidence>
<protein>
    <submittedName>
        <fullName evidence="1">Uncharacterized protein</fullName>
    </submittedName>
</protein>
<dbReference type="STRING" id="1121950.SAMN02745243_01026"/>
<accession>A0A1M6KXT9</accession>
<evidence type="ECO:0000313" key="2">
    <source>
        <dbReference type="Proteomes" id="UP000184301"/>
    </source>
</evidence>
<gene>
    <name evidence="1" type="ORF">SAMN02745243_01026</name>
</gene>
<proteinExistence type="predicted"/>